<feature type="transmembrane region" description="Helical" evidence="8">
    <location>
        <begin position="430"/>
        <end position="450"/>
    </location>
</feature>
<keyword evidence="11" id="KW-1185">Reference proteome</keyword>
<evidence type="ECO:0000256" key="1">
    <source>
        <dbReference type="ARBA" id="ARBA00000085"/>
    </source>
</evidence>
<evidence type="ECO:0000313" key="11">
    <source>
        <dbReference type="Proteomes" id="UP000644010"/>
    </source>
</evidence>
<dbReference type="PROSITE" id="PS50109">
    <property type="entry name" value="HIS_KIN"/>
    <property type="match status" value="1"/>
</dbReference>
<dbReference type="EC" id="2.7.13.3" evidence="2"/>
<dbReference type="SUPFAM" id="SSF55874">
    <property type="entry name" value="ATPase domain of HSP90 chaperone/DNA topoisomerase II/histidine kinase"/>
    <property type="match status" value="1"/>
</dbReference>
<accession>A0ABR7DW75</accession>
<dbReference type="InterPro" id="IPR003594">
    <property type="entry name" value="HATPase_dom"/>
</dbReference>
<dbReference type="InterPro" id="IPR036097">
    <property type="entry name" value="HisK_dim/P_sf"/>
</dbReference>
<keyword evidence="8" id="KW-0812">Transmembrane</keyword>
<evidence type="ECO:0000256" key="2">
    <source>
        <dbReference type="ARBA" id="ARBA00012438"/>
    </source>
</evidence>
<dbReference type="Gene3D" id="3.30.565.10">
    <property type="entry name" value="Histidine kinase-like ATPase, C-terminal domain"/>
    <property type="match status" value="1"/>
</dbReference>
<evidence type="ECO:0000313" key="10">
    <source>
        <dbReference type="EMBL" id="MBC5641761.1"/>
    </source>
</evidence>
<feature type="coiled-coil region" evidence="7">
    <location>
        <begin position="450"/>
        <end position="481"/>
    </location>
</feature>
<evidence type="ECO:0000256" key="8">
    <source>
        <dbReference type="SAM" id="Phobius"/>
    </source>
</evidence>
<dbReference type="PANTHER" id="PTHR43711:SF31">
    <property type="entry name" value="HISTIDINE KINASE"/>
    <property type="match status" value="1"/>
</dbReference>
<dbReference type="InterPro" id="IPR036890">
    <property type="entry name" value="HATPase_C_sf"/>
</dbReference>
<gene>
    <name evidence="10" type="ORF">H8S77_02495</name>
</gene>
<keyword evidence="5 10" id="KW-0418">Kinase</keyword>
<dbReference type="InterPro" id="IPR050736">
    <property type="entry name" value="Sensor_HK_Regulatory"/>
</dbReference>
<reference evidence="10 11" key="1">
    <citation type="submission" date="2020-08" db="EMBL/GenBank/DDBJ databases">
        <title>Genome public.</title>
        <authorList>
            <person name="Liu C."/>
            <person name="Sun Q."/>
        </authorList>
    </citation>
    <scope>NUCLEOTIDE SEQUENCE [LARGE SCALE GENOMIC DNA]</scope>
    <source>
        <strain evidence="10 11">BX2</strain>
    </source>
</reference>
<comment type="caution">
    <text evidence="10">The sequence shown here is derived from an EMBL/GenBank/DDBJ whole genome shotgun (WGS) entry which is preliminary data.</text>
</comment>
<dbReference type="SMART" id="SM00387">
    <property type="entry name" value="HATPase_c"/>
    <property type="match status" value="1"/>
</dbReference>
<keyword evidence="8" id="KW-1133">Transmembrane helix</keyword>
<keyword evidence="6" id="KW-0902">Two-component regulatory system</keyword>
<keyword evidence="7" id="KW-0175">Coiled coil</keyword>
<keyword evidence="3" id="KW-0597">Phosphoprotein</keyword>
<dbReference type="InterPro" id="IPR003661">
    <property type="entry name" value="HisK_dim/P_dom"/>
</dbReference>
<dbReference type="InterPro" id="IPR011990">
    <property type="entry name" value="TPR-like_helical_dom_sf"/>
</dbReference>
<dbReference type="Gene3D" id="1.10.287.130">
    <property type="match status" value="1"/>
</dbReference>
<comment type="catalytic activity">
    <reaction evidence="1">
        <text>ATP + protein L-histidine = ADP + protein N-phospho-L-histidine.</text>
        <dbReference type="EC" id="2.7.13.3"/>
    </reaction>
</comment>
<dbReference type="PRINTS" id="PR00344">
    <property type="entry name" value="BCTRLSENSOR"/>
</dbReference>
<protein>
    <recommendedName>
        <fullName evidence="2">histidine kinase</fullName>
        <ecNumber evidence="2">2.7.13.3</ecNumber>
    </recommendedName>
</protein>
<sequence length="722" mass="83818">MKCYIKRCDPHAGNPMVKFVYFILVVILFSIISPVKAGNPTNKEDIDFMVDSLDKELDAMPRDSFYLYKIVGLELLLFDSPRFLYYAELKEKEARRQNRFDFVCESYSDRALYYSNQNNIDSFYYWKNIMDPIALEFKEFNYYFYLSNSEVNLLLQNKRIQQAIQTAKKMYETAKENESLEGLVASNMSLGNAMFAAKRNKEAINSLETALSLIPVNETGWKGWKIKTYLGLISICNSINEYSKGLDYIRQYEELIEEVRKIRVDNSGKKTYMLNEWMELQTWKANFYIKLKKYAEAQVILKEVKESYPDLSEKNQIDYRLAVANYYEATGKYYEAFNEFQKAYHHPGQTTPNENPELLEQNANLLAHTGALNEAIKSYQDLNILKDSLNNAWLDSQLNEFRTIYDTDQLQLKNSELELKNKHNLLRASWIILAMLIVTLVFISIFYFRLARIKKKLQKSEDELKKERDELIISKENLRIAKIKAEEVRDMALKVERKESFFANMNHEIRTPLNAIVGFSNLLASDEDISAEERSLFINTINQNCESLLKLINDILYLSRMESGKMSFSLENYNLSELISEVYSTHQVSIPRNLEFIKSVPGKALFARVDKTRLKQVVSNFINNAVKFTPEGHIRIGYQLDETNREIVLFVEDTGQGIPEEHQKKIFERFYKMDDADKGTGLGLSISTIIAEKLGGHLDLRSEVGKGSCFSIVLPYDEKLNA</sequence>
<keyword evidence="8" id="KW-0472">Membrane</keyword>
<dbReference type="EMBL" id="JACOOI010000002">
    <property type="protein sequence ID" value="MBC5641761.1"/>
    <property type="molecule type" value="Genomic_DNA"/>
</dbReference>
<dbReference type="SMART" id="SM00388">
    <property type="entry name" value="HisKA"/>
    <property type="match status" value="1"/>
</dbReference>
<dbReference type="CDD" id="cd00082">
    <property type="entry name" value="HisKA"/>
    <property type="match status" value="1"/>
</dbReference>
<dbReference type="RefSeq" id="WP_186958164.1">
    <property type="nucleotide sequence ID" value="NZ_JACOOI010000002.1"/>
</dbReference>
<dbReference type="InterPro" id="IPR005467">
    <property type="entry name" value="His_kinase_dom"/>
</dbReference>
<evidence type="ECO:0000256" key="6">
    <source>
        <dbReference type="ARBA" id="ARBA00023012"/>
    </source>
</evidence>
<dbReference type="Gene3D" id="1.25.40.10">
    <property type="entry name" value="Tetratricopeptide repeat domain"/>
    <property type="match status" value="2"/>
</dbReference>
<organism evidence="10 11">
    <name type="scientific">Parabacteroides segnis</name>
    <dbReference type="NCBI Taxonomy" id="2763058"/>
    <lineage>
        <taxon>Bacteria</taxon>
        <taxon>Pseudomonadati</taxon>
        <taxon>Bacteroidota</taxon>
        <taxon>Bacteroidia</taxon>
        <taxon>Bacteroidales</taxon>
        <taxon>Tannerellaceae</taxon>
        <taxon>Parabacteroides</taxon>
    </lineage>
</organism>
<feature type="domain" description="Histidine kinase" evidence="9">
    <location>
        <begin position="504"/>
        <end position="718"/>
    </location>
</feature>
<evidence type="ECO:0000256" key="3">
    <source>
        <dbReference type="ARBA" id="ARBA00022553"/>
    </source>
</evidence>
<dbReference type="PANTHER" id="PTHR43711">
    <property type="entry name" value="TWO-COMPONENT HISTIDINE KINASE"/>
    <property type="match status" value="1"/>
</dbReference>
<evidence type="ECO:0000256" key="5">
    <source>
        <dbReference type="ARBA" id="ARBA00022777"/>
    </source>
</evidence>
<evidence type="ECO:0000256" key="4">
    <source>
        <dbReference type="ARBA" id="ARBA00022679"/>
    </source>
</evidence>
<evidence type="ECO:0000256" key="7">
    <source>
        <dbReference type="SAM" id="Coils"/>
    </source>
</evidence>
<proteinExistence type="predicted"/>
<dbReference type="SUPFAM" id="SSF48452">
    <property type="entry name" value="TPR-like"/>
    <property type="match status" value="1"/>
</dbReference>
<dbReference type="InterPro" id="IPR004358">
    <property type="entry name" value="Sig_transdc_His_kin-like_C"/>
</dbReference>
<dbReference type="Pfam" id="PF02518">
    <property type="entry name" value="HATPase_c"/>
    <property type="match status" value="1"/>
</dbReference>
<dbReference type="GO" id="GO:0016301">
    <property type="term" value="F:kinase activity"/>
    <property type="evidence" value="ECO:0007669"/>
    <property type="project" value="UniProtKB-KW"/>
</dbReference>
<name>A0ABR7DW75_9BACT</name>
<dbReference type="Pfam" id="PF00512">
    <property type="entry name" value="HisKA"/>
    <property type="match status" value="1"/>
</dbReference>
<dbReference type="Proteomes" id="UP000644010">
    <property type="component" value="Unassembled WGS sequence"/>
</dbReference>
<dbReference type="SUPFAM" id="SSF47384">
    <property type="entry name" value="Homodimeric domain of signal transducing histidine kinase"/>
    <property type="match status" value="1"/>
</dbReference>
<keyword evidence="4" id="KW-0808">Transferase</keyword>
<evidence type="ECO:0000259" key="9">
    <source>
        <dbReference type="PROSITE" id="PS50109"/>
    </source>
</evidence>